<keyword evidence="8" id="KW-1185">Reference proteome</keyword>
<evidence type="ECO:0000256" key="5">
    <source>
        <dbReference type="SAM" id="Phobius"/>
    </source>
</evidence>
<dbReference type="InterPro" id="IPR006694">
    <property type="entry name" value="Fatty_acid_hydroxylase"/>
</dbReference>
<dbReference type="AlphaFoldDB" id="A0A9P6BZU3"/>
<evidence type="ECO:0000259" key="6">
    <source>
        <dbReference type="Pfam" id="PF04116"/>
    </source>
</evidence>
<keyword evidence="3 5" id="KW-1133">Transmembrane helix</keyword>
<evidence type="ECO:0000256" key="3">
    <source>
        <dbReference type="ARBA" id="ARBA00022989"/>
    </source>
</evidence>
<proteinExistence type="predicted"/>
<name>A0A9P6BZU3_9AGAR</name>
<dbReference type="EMBL" id="MU151438">
    <property type="protein sequence ID" value="KAF9443753.1"/>
    <property type="molecule type" value="Genomic_DNA"/>
</dbReference>
<comment type="subcellular location">
    <subcellularLocation>
        <location evidence="1">Membrane</location>
    </subcellularLocation>
</comment>
<feature type="transmembrane region" description="Helical" evidence="5">
    <location>
        <begin position="179"/>
        <end position="200"/>
    </location>
</feature>
<dbReference type="GO" id="GO:0005506">
    <property type="term" value="F:iron ion binding"/>
    <property type="evidence" value="ECO:0007669"/>
    <property type="project" value="InterPro"/>
</dbReference>
<feature type="domain" description="Fatty acid hydroxylase" evidence="6">
    <location>
        <begin position="188"/>
        <end position="314"/>
    </location>
</feature>
<feature type="transmembrane region" description="Helical" evidence="5">
    <location>
        <begin position="96"/>
        <end position="122"/>
    </location>
</feature>
<reference evidence="7" key="1">
    <citation type="submission" date="2020-11" db="EMBL/GenBank/DDBJ databases">
        <authorList>
            <consortium name="DOE Joint Genome Institute"/>
            <person name="Ahrendt S."/>
            <person name="Riley R."/>
            <person name="Andreopoulos W."/>
            <person name="Labutti K."/>
            <person name="Pangilinan J."/>
            <person name="Ruiz-Duenas F.J."/>
            <person name="Barrasa J.M."/>
            <person name="Sanchez-Garcia M."/>
            <person name="Camarero S."/>
            <person name="Miyauchi S."/>
            <person name="Serrano A."/>
            <person name="Linde D."/>
            <person name="Babiker R."/>
            <person name="Drula E."/>
            <person name="Ayuso-Fernandez I."/>
            <person name="Pacheco R."/>
            <person name="Padilla G."/>
            <person name="Ferreira P."/>
            <person name="Barriuso J."/>
            <person name="Kellner H."/>
            <person name="Castanera R."/>
            <person name="Alfaro M."/>
            <person name="Ramirez L."/>
            <person name="Pisabarro A.G."/>
            <person name="Kuo A."/>
            <person name="Tritt A."/>
            <person name="Lipzen A."/>
            <person name="He G."/>
            <person name="Yan M."/>
            <person name="Ng V."/>
            <person name="Cullen D."/>
            <person name="Martin F."/>
            <person name="Rosso M.-N."/>
            <person name="Henrissat B."/>
            <person name="Hibbett D."/>
            <person name="Martinez A.T."/>
            <person name="Grigoriev I.V."/>
        </authorList>
    </citation>
    <scope>NUCLEOTIDE SEQUENCE</scope>
    <source>
        <strain evidence="7">MF-IS2</strain>
    </source>
</reference>
<evidence type="ECO:0000256" key="2">
    <source>
        <dbReference type="ARBA" id="ARBA00022692"/>
    </source>
</evidence>
<dbReference type="OrthoDB" id="6354873at2759"/>
<keyword evidence="4 5" id="KW-0472">Membrane</keyword>
<organism evidence="7 8">
    <name type="scientific">Macrolepiota fuliginosa MF-IS2</name>
    <dbReference type="NCBI Taxonomy" id="1400762"/>
    <lineage>
        <taxon>Eukaryota</taxon>
        <taxon>Fungi</taxon>
        <taxon>Dikarya</taxon>
        <taxon>Basidiomycota</taxon>
        <taxon>Agaricomycotina</taxon>
        <taxon>Agaricomycetes</taxon>
        <taxon>Agaricomycetidae</taxon>
        <taxon>Agaricales</taxon>
        <taxon>Agaricineae</taxon>
        <taxon>Agaricaceae</taxon>
        <taxon>Macrolepiota</taxon>
    </lineage>
</organism>
<dbReference type="GO" id="GO:0008610">
    <property type="term" value="P:lipid biosynthetic process"/>
    <property type="evidence" value="ECO:0007669"/>
    <property type="project" value="InterPro"/>
</dbReference>
<dbReference type="Proteomes" id="UP000807342">
    <property type="component" value="Unassembled WGS sequence"/>
</dbReference>
<dbReference type="GO" id="GO:0016020">
    <property type="term" value="C:membrane"/>
    <property type="evidence" value="ECO:0007669"/>
    <property type="project" value="UniProtKB-SubCell"/>
</dbReference>
<evidence type="ECO:0000256" key="1">
    <source>
        <dbReference type="ARBA" id="ARBA00004370"/>
    </source>
</evidence>
<comment type="caution">
    <text evidence="7">The sequence shown here is derived from an EMBL/GenBank/DDBJ whole genome shotgun (WGS) entry which is preliminary data.</text>
</comment>
<evidence type="ECO:0000256" key="4">
    <source>
        <dbReference type="ARBA" id="ARBA00023136"/>
    </source>
</evidence>
<gene>
    <name evidence="7" type="ORF">P691DRAFT_712837</name>
</gene>
<dbReference type="PANTHER" id="PTHR11863">
    <property type="entry name" value="STEROL DESATURASE"/>
    <property type="match status" value="1"/>
</dbReference>
<evidence type="ECO:0000313" key="7">
    <source>
        <dbReference type="EMBL" id="KAF9443753.1"/>
    </source>
</evidence>
<dbReference type="InterPro" id="IPR050307">
    <property type="entry name" value="Sterol_Desaturase_Related"/>
</dbReference>
<protein>
    <submittedName>
        <fullName evidence="7">Fatty acid hydroxylase</fullName>
    </submittedName>
</protein>
<keyword evidence="2 5" id="KW-0812">Transmembrane</keyword>
<sequence length="336" mass="38979">MDLILEFCDDYLLDRVWAKVLPLSAFASSPELAGSFNVTSTLLPVVSSTSRWAKIIARLPHPLTTDNVASSYAHSIASQSIPQLSAWPRDYLPRQLISLIILTLIGIHILYFLFAGLSYAFIFNHDMMRHPRFLKNQVKLEIQSSLKSFPFMTLLTLPWFQAEVMGYSRLYDGLDTYGYAYLVLSVPFFLLFTDYCIYWIHRWLHLPVLYKIFHKPHHKWIIPTPFASHAFHPVDGYLQSVPYHLFIFLFPLHRIIYLGLFVAVNFWSIFIHDSDMITGHALEKVINGPAHHTLHHLYFTCNYGQYFTWADRVGKSYRHPDSALDPLLEVQGLKTE</sequence>
<evidence type="ECO:0000313" key="8">
    <source>
        <dbReference type="Proteomes" id="UP000807342"/>
    </source>
</evidence>
<dbReference type="GO" id="GO:0016491">
    <property type="term" value="F:oxidoreductase activity"/>
    <property type="evidence" value="ECO:0007669"/>
    <property type="project" value="InterPro"/>
</dbReference>
<feature type="transmembrane region" description="Helical" evidence="5">
    <location>
        <begin position="243"/>
        <end position="267"/>
    </location>
</feature>
<accession>A0A9P6BZU3</accession>
<dbReference type="Pfam" id="PF04116">
    <property type="entry name" value="FA_hydroxylase"/>
    <property type="match status" value="1"/>
</dbReference>